<feature type="chain" id="PRO_5001936527" description="Glycosyltransferase" evidence="5">
    <location>
        <begin position="22"/>
        <end position="452"/>
    </location>
</feature>
<comment type="similarity">
    <text evidence="1 3">Belongs to the UDP-glycosyltransferase family.</text>
</comment>
<reference evidence="6" key="1">
    <citation type="submission" date="2014-05" db="EMBL/GenBank/DDBJ databases">
        <authorList>
            <person name="Luo P."/>
            <person name="Zeng L."/>
        </authorList>
    </citation>
    <scope>NUCLEOTIDE SEQUENCE</scope>
</reference>
<dbReference type="AlphaFoldDB" id="A0A097P5Z5"/>
<evidence type="ECO:0000313" key="6">
    <source>
        <dbReference type="EMBL" id="AIU39033.1"/>
    </source>
</evidence>
<sequence length="452" mass="48721">MGSGCNRRHVALLAFPFGTHAAPLFSLARALATATPSAGEVSFTFLTSARSAASLGTATCPPNLRIFEVSDGRPEEHASTVEQLVGRFMAATPGNFESAMEAAVGATGGLRFTCLISDAFLWFVGEMAAGMEVPWVALWTGGPSSLSAHLHTDLLRGKFGVEEKDASLDEDLGFIRGLSGLRIRDLPDGITSGDVTGKFSQLVHMMGRKLPTADAVVFNSFQGLNSDLDLDLTSKLKKTIPIGPIHLWDPTESRPDRFNCVQWLDQIGPATVVYISFGTHVNLQPPELAELAEGLEASGFLFLWSLKDSAKEHLPAGFLDRTKDRGLVVPWVPQVEVLAHAAVGAFVTHGGWNSVLESITGGVPMVCRPFLGDQMMNARAISHVWKVGARFEGGAMKKDEVVRVLGRVVEEEEGRMMRERMRGLKEIAVRAVRAGGSSVQNLESLVEMVVGR</sequence>
<gene>
    <name evidence="6" type="primary">UFGT1</name>
</gene>
<evidence type="ECO:0000256" key="4">
    <source>
        <dbReference type="RuleBase" id="RU362057"/>
    </source>
</evidence>
<evidence type="ECO:0000256" key="5">
    <source>
        <dbReference type="SAM" id="SignalP"/>
    </source>
</evidence>
<evidence type="ECO:0000256" key="1">
    <source>
        <dbReference type="ARBA" id="ARBA00009995"/>
    </source>
</evidence>
<keyword evidence="5" id="KW-0732">Signal</keyword>
<dbReference type="GO" id="GO:0008194">
    <property type="term" value="F:UDP-glycosyltransferase activity"/>
    <property type="evidence" value="ECO:0007669"/>
    <property type="project" value="InterPro"/>
</dbReference>
<dbReference type="EMBL" id="KJ879945">
    <property type="protein sequence ID" value="AIU39033.1"/>
    <property type="molecule type" value="mRNA"/>
</dbReference>
<dbReference type="EC" id="2.4.1.-" evidence="4"/>
<evidence type="ECO:0000256" key="2">
    <source>
        <dbReference type="ARBA" id="ARBA00022679"/>
    </source>
</evidence>
<proteinExistence type="evidence at transcript level"/>
<dbReference type="Pfam" id="PF00201">
    <property type="entry name" value="UDPGT"/>
    <property type="match status" value="1"/>
</dbReference>
<dbReference type="InterPro" id="IPR002213">
    <property type="entry name" value="UDP_glucos_trans"/>
</dbReference>
<dbReference type="PANTHER" id="PTHR48045:SF34">
    <property type="entry name" value="ISOFLAVONE 7-O-GLUCOSYLTRANSFERASE 1-LIKE"/>
    <property type="match status" value="1"/>
</dbReference>
<feature type="signal peptide" evidence="5">
    <location>
        <begin position="1"/>
        <end position="21"/>
    </location>
</feature>
<dbReference type="FunFam" id="3.40.50.2000:FF:000060">
    <property type="entry name" value="Glycosyltransferase"/>
    <property type="match status" value="1"/>
</dbReference>
<dbReference type="InterPro" id="IPR035595">
    <property type="entry name" value="UDP_glycos_trans_CS"/>
</dbReference>
<dbReference type="SUPFAM" id="SSF53756">
    <property type="entry name" value="UDP-Glycosyltransferase/glycogen phosphorylase"/>
    <property type="match status" value="1"/>
</dbReference>
<evidence type="ECO:0000256" key="3">
    <source>
        <dbReference type="RuleBase" id="RU003718"/>
    </source>
</evidence>
<keyword evidence="3" id="KW-0328">Glycosyltransferase</keyword>
<protein>
    <recommendedName>
        <fullName evidence="4">Glycosyltransferase</fullName>
        <ecNumber evidence="4">2.4.1.-</ecNumber>
    </recommendedName>
</protein>
<dbReference type="PANTHER" id="PTHR48045">
    <property type="entry name" value="UDP-GLYCOSYLTRANSFERASE 72B1"/>
    <property type="match status" value="1"/>
</dbReference>
<dbReference type="Gene3D" id="3.40.50.2000">
    <property type="entry name" value="Glycogen Phosphorylase B"/>
    <property type="match status" value="2"/>
</dbReference>
<name>A0A097P5Z5_NARTA</name>
<dbReference type="CDD" id="cd03784">
    <property type="entry name" value="GT1_Gtf-like"/>
    <property type="match status" value="1"/>
</dbReference>
<dbReference type="PROSITE" id="PS00375">
    <property type="entry name" value="UDPGT"/>
    <property type="match status" value="1"/>
</dbReference>
<accession>A0A097P5Z5</accession>
<organism evidence="6">
    <name type="scientific">Narcissus tazetta subsp. chinensis</name>
    <dbReference type="NCBI Taxonomy" id="391288"/>
    <lineage>
        <taxon>Eukaryota</taxon>
        <taxon>Viridiplantae</taxon>
        <taxon>Streptophyta</taxon>
        <taxon>Embryophyta</taxon>
        <taxon>Tracheophyta</taxon>
        <taxon>Spermatophyta</taxon>
        <taxon>Magnoliopsida</taxon>
        <taxon>Liliopsida</taxon>
        <taxon>Asparagales</taxon>
        <taxon>Amaryllidaceae</taxon>
        <taxon>Amaryllidoideae</taxon>
        <taxon>Narcissus</taxon>
    </lineage>
</organism>
<keyword evidence="2 3" id="KW-0808">Transferase</keyword>